<dbReference type="Pfam" id="PF03243">
    <property type="entry name" value="MerB"/>
    <property type="match status" value="1"/>
</dbReference>
<evidence type="ECO:0000313" key="1">
    <source>
        <dbReference type="EMBL" id="GAA3550263.1"/>
    </source>
</evidence>
<sequence>MITTDSTGRSPVDPRDGASGVRVELLSAPGCPNVAATRQILVDCLAELGLSTRLIERVGRYRSPTVLIDGVDVMSPAAGDRVSGDACRLDLPSRDRVLTALAAIRTGRSRPLTLDSLRDAARDGTAARAAALPGTVRDLHREVLRAFLTTGRAPGPAELQSIGDAVGASLPEALRRLGELDLVHCGQDGRVRVAYPFSGEPTGHVVQLPDSPATDAMCAIDALGIALMTDQDAVVTSTDPSTGQAICVRRRDRGWLWEPAATVVLLAQAVRAGIAAECLCPSITFHIDHDHARRYLLQHPELRGSILGQRDAVEIARLSFGSLLTG</sequence>
<dbReference type="Proteomes" id="UP001500689">
    <property type="component" value="Unassembled WGS sequence"/>
</dbReference>
<proteinExistence type="predicted"/>
<dbReference type="InterPro" id="IPR004927">
    <property type="entry name" value="MerB"/>
</dbReference>
<accession>A0ABP6WEL6</accession>
<comment type="caution">
    <text evidence="1">The sequence shown here is derived from an EMBL/GenBank/DDBJ whole genome shotgun (WGS) entry which is preliminary data.</text>
</comment>
<dbReference type="SUPFAM" id="SSF160387">
    <property type="entry name" value="NosL/MerB-like"/>
    <property type="match status" value="1"/>
</dbReference>
<dbReference type="Gene3D" id="3.30.450.410">
    <property type="match status" value="1"/>
</dbReference>
<protein>
    <recommendedName>
        <fullName evidence="3">Alkylmercury lyase</fullName>
    </recommendedName>
</protein>
<dbReference type="EMBL" id="BAAAZN010000007">
    <property type="protein sequence ID" value="GAA3550263.1"/>
    <property type="molecule type" value="Genomic_DNA"/>
</dbReference>
<reference evidence="2" key="1">
    <citation type="journal article" date="2019" name="Int. J. Syst. Evol. Microbiol.">
        <title>The Global Catalogue of Microorganisms (GCM) 10K type strain sequencing project: providing services to taxonomists for standard genome sequencing and annotation.</title>
        <authorList>
            <consortium name="The Broad Institute Genomics Platform"/>
            <consortium name="The Broad Institute Genome Sequencing Center for Infectious Disease"/>
            <person name="Wu L."/>
            <person name="Ma J."/>
        </authorList>
    </citation>
    <scope>NUCLEOTIDE SEQUENCE [LARGE SCALE GENOMIC DNA]</scope>
    <source>
        <strain evidence="2">JCM 16898</strain>
    </source>
</reference>
<gene>
    <name evidence="1" type="ORF">GCM10022222_37260</name>
</gene>
<dbReference type="RefSeq" id="WP_344861395.1">
    <property type="nucleotide sequence ID" value="NZ_BAAAZN010000007.1"/>
</dbReference>
<name>A0ABP6WEL6_9PSEU</name>
<dbReference type="InterPro" id="IPR053717">
    <property type="entry name" value="MerB_lyase_sf"/>
</dbReference>
<keyword evidence="2" id="KW-1185">Reference proteome</keyword>
<organism evidence="1 2">
    <name type="scientific">Amycolatopsis ultiminotia</name>
    <dbReference type="NCBI Taxonomy" id="543629"/>
    <lineage>
        <taxon>Bacteria</taxon>
        <taxon>Bacillati</taxon>
        <taxon>Actinomycetota</taxon>
        <taxon>Actinomycetes</taxon>
        <taxon>Pseudonocardiales</taxon>
        <taxon>Pseudonocardiaceae</taxon>
        <taxon>Amycolatopsis</taxon>
    </lineage>
</organism>
<evidence type="ECO:0000313" key="2">
    <source>
        <dbReference type="Proteomes" id="UP001500689"/>
    </source>
</evidence>
<evidence type="ECO:0008006" key="3">
    <source>
        <dbReference type="Google" id="ProtNLM"/>
    </source>
</evidence>